<dbReference type="Gene3D" id="2.30.40.10">
    <property type="entry name" value="Urease, subunit C, domain 1"/>
    <property type="match status" value="1"/>
</dbReference>
<gene>
    <name evidence="1" type="ORF">B1B_16187</name>
</gene>
<comment type="caution">
    <text evidence="1">The sequence shown here is derived from an EMBL/GenBank/DDBJ whole genome shotgun (WGS) entry which is preliminary data.</text>
</comment>
<feature type="non-terminal residue" evidence="1">
    <location>
        <position position="79"/>
    </location>
</feature>
<protein>
    <submittedName>
        <fullName evidence="1">N-formimino-L-glutamate deiminase</fullName>
    </submittedName>
</protein>
<evidence type="ECO:0000313" key="1">
    <source>
        <dbReference type="EMBL" id="EQD37398.1"/>
    </source>
</evidence>
<dbReference type="GO" id="GO:0016810">
    <property type="term" value="F:hydrolase activity, acting on carbon-nitrogen (but not peptide) bonds"/>
    <property type="evidence" value="ECO:0007669"/>
    <property type="project" value="InterPro"/>
</dbReference>
<dbReference type="AlphaFoldDB" id="T0YWI1"/>
<reference evidence="1" key="2">
    <citation type="journal article" date="2014" name="ISME J.">
        <title>Microbial stratification in low pH oxic and suboxic macroscopic growths along an acid mine drainage.</title>
        <authorList>
            <person name="Mendez-Garcia C."/>
            <person name="Mesa V."/>
            <person name="Sprenger R.R."/>
            <person name="Richter M."/>
            <person name="Diez M.S."/>
            <person name="Solano J."/>
            <person name="Bargiela R."/>
            <person name="Golyshina O.V."/>
            <person name="Manteca A."/>
            <person name="Ramos J.L."/>
            <person name="Gallego J.R."/>
            <person name="Llorente I."/>
            <person name="Martins Dos Santos V.A."/>
            <person name="Jensen O.N."/>
            <person name="Pelaez A.I."/>
            <person name="Sanchez J."/>
            <person name="Ferrer M."/>
        </authorList>
    </citation>
    <scope>NUCLEOTIDE SEQUENCE</scope>
</reference>
<accession>T0YWI1</accession>
<organism evidence="1">
    <name type="scientific">mine drainage metagenome</name>
    <dbReference type="NCBI Taxonomy" id="410659"/>
    <lineage>
        <taxon>unclassified sequences</taxon>
        <taxon>metagenomes</taxon>
        <taxon>ecological metagenomes</taxon>
    </lineage>
</organism>
<dbReference type="InterPro" id="IPR011059">
    <property type="entry name" value="Metal-dep_hydrolase_composite"/>
</dbReference>
<name>T0YWI1_9ZZZZ</name>
<sequence length="79" mass="8618">MNRTFFFENAWLPAGWQAGVRVEVRGELITGVACGMTAGPHDVRLRLVLPGLPNVHSHAFQRAMAGLAERRGPSGTDDF</sequence>
<reference evidence="1" key="1">
    <citation type="submission" date="2013-08" db="EMBL/GenBank/DDBJ databases">
        <authorList>
            <person name="Mendez C."/>
            <person name="Richter M."/>
            <person name="Ferrer M."/>
            <person name="Sanchez J."/>
        </authorList>
    </citation>
    <scope>NUCLEOTIDE SEQUENCE</scope>
</reference>
<dbReference type="Gene3D" id="3.20.20.140">
    <property type="entry name" value="Metal-dependent hydrolases"/>
    <property type="match status" value="1"/>
</dbReference>
<dbReference type="EMBL" id="AUZY01010762">
    <property type="protein sequence ID" value="EQD37398.1"/>
    <property type="molecule type" value="Genomic_DNA"/>
</dbReference>
<proteinExistence type="predicted"/>